<dbReference type="Gene3D" id="3.10.129.10">
    <property type="entry name" value="Hotdog Thioesterase"/>
    <property type="match status" value="1"/>
</dbReference>
<dbReference type="Proteomes" id="UP000243077">
    <property type="component" value="Chromosome"/>
</dbReference>
<dbReference type="PANTHER" id="PTHR43437:SF3">
    <property type="entry name" value="HYDROXYACYL-THIOESTER DEHYDRATASE TYPE 2, MITOCHONDRIAL"/>
    <property type="match status" value="1"/>
</dbReference>
<dbReference type="OrthoDB" id="9800237at2"/>
<dbReference type="PANTHER" id="PTHR43437">
    <property type="entry name" value="HYDROXYACYL-THIOESTER DEHYDRATASE TYPE 2, MITOCHONDRIAL-RELATED"/>
    <property type="match status" value="1"/>
</dbReference>
<proteinExistence type="inferred from homology"/>
<feature type="domain" description="MaoC-like" evidence="2">
    <location>
        <begin position="22"/>
        <end position="110"/>
    </location>
</feature>
<comment type="similarity">
    <text evidence="1">Belongs to the enoyl-CoA hydratase/isomerase family.</text>
</comment>
<dbReference type="AlphaFoldDB" id="A0A2L2BRE7"/>
<dbReference type="RefSeq" id="WP_104913737.1">
    <property type="nucleotide sequence ID" value="NZ_CP026923.1"/>
</dbReference>
<evidence type="ECO:0000256" key="1">
    <source>
        <dbReference type="ARBA" id="ARBA00005254"/>
    </source>
</evidence>
<dbReference type="InterPro" id="IPR002539">
    <property type="entry name" value="MaoC-like_dom"/>
</dbReference>
<dbReference type="KEGG" id="psai:C3B54_111280"/>
<reference evidence="3 4" key="1">
    <citation type="submission" date="2018-02" db="EMBL/GenBank/DDBJ databases">
        <title>Complete genome of the streamlined marine actinobacterium Pontimonas salivibrio CL-TW6 adapted to coastal planktonic lifestype.</title>
        <authorList>
            <person name="Cho B.C."/>
            <person name="Hardies S.C."/>
            <person name="Jang G.I."/>
            <person name="Hwang C.Y."/>
        </authorList>
    </citation>
    <scope>NUCLEOTIDE SEQUENCE [LARGE SCALE GENOMIC DNA]</scope>
    <source>
        <strain evidence="3 4">CL-TW6</strain>
    </source>
</reference>
<dbReference type="GO" id="GO:0019171">
    <property type="term" value="F:(3R)-hydroxyacyl-[acyl-carrier-protein] dehydratase activity"/>
    <property type="evidence" value="ECO:0007669"/>
    <property type="project" value="TreeGrafter"/>
</dbReference>
<dbReference type="GO" id="GO:0006633">
    <property type="term" value="P:fatty acid biosynthetic process"/>
    <property type="evidence" value="ECO:0007669"/>
    <property type="project" value="TreeGrafter"/>
</dbReference>
<evidence type="ECO:0000313" key="3">
    <source>
        <dbReference type="EMBL" id="AVG24230.1"/>
    </source>
</evidence>
<dbReference type="EMBL" id="CP026923">
    <property type="protein sequence ID" value="AVG24230.1"/>
    <property type="molecule type" value="Genomic_DNA"/>
</dbReference>
<evidence type="ECO:0000259" key="2">
    <source>
        <dbReference type="Pfam" id="PF01575"/>
    </source>
</evidence>
<sequence>MIATLALPEVGFRLTPRVVVPTTTDLVKFAAASSDYNLIHYDHEYAKTRGFSGVIVHGFFKAAFLAELARAHAPHGSWFRSLKATYLGVDKVGRPITLEGSVTEVDQEAHNVTFDLSTKNAEGQQTTSCQAVVSWTPAESGGER</sequence>
<name>A0A2L2BRE7_9MICO</name>
<evidence type="ECO:0000313" key="4">
    <source>
        <dbReference type="Proteomes" id="UP000243077"/>
    </source>
</evidence>
<protein>
    <submittedName>
        <fullName evidence="3">Dehydratase beta subunit</fullName>
    </submittedName>
</protein>
<dbReference type="Pfam" id="PF01575">
    <property type="entry name" value="MaoC_dehydratas"/>
    <property type="match status" value="1"/>
</dbReference>
<keyword evidence="4" id="KW-1185">Reference proteome</keyword>
<dbReference type="InterPro" id="IPR050965">
    <property type="entry name" value="UPF0336/Enoyl-CoA_hydratase"/>
</dbReference>
<dbReference type="InterPro" id="IPR029069">
    <property type="entry name" value="HotDog_dom_sf"/>
</dbReference>
<dbReference type="SUPFAM" id="SSF54637">
    <property type="entry name" value="Thioesterase/thiol ester dehydrase-isomerase"/>
    <property type="match status" value="1"/>
</dbReference>
<accession>A0A2L2BRE7</accession>
<organism evidence="3 4">
    <name type="scientific">Pontimonas salivibrio</name>
    <dbReference type="NCBI Taxonomy" id="1159327"/>
    <lineage>
        <taxon>Bacteria</taxon>
        <taxon>Bacillati</taxon>
        <taxon>Actinomycetota</taxon>
        <taxon>Actinomycetes</taxon>
        <taxon>Micrococcales</taxon>
        <taxon>Microbacteriaceae</taxon>
        <taxon>Pontimonas</taxon>
    </lineage>
</organism>
<gene>
    <name evidence="3" type="ORF">C3B54_111280</name>
</gene>